<dbReference type="GO" id="GO:0004521">
    <property type="term" value="F:RNA endonuclease activity"/>
    <property type="evidence" value="ECO:0007669"/>
    <property type="project" value="UniProtKB-UniRule"/>
</dbReference>
<evidence type="ECO:0000313" key="10">
    <source>
        <dbReference type="Proteomes" id="UP000559987"/>
    </source>
</evidence>
<comment type="subcellular location">
    <subcellularLocation>
        <location evidence="8">Cytoplasm</location>
    </subcellularLocation>
</comment>
<accession>A0A839UTB9</accession>
<dbReference type="PANTHER" id="PTHR46986:SF1">
    <property type="entry name" value="ENDORIBONUCLEASE YBEY, CHLOROPLASTIC"/>
    <property type="match status" value="1"/>
</dbReference>
<evidence type="ECO:0000256" key="1">
    <source>
        <dbReference type="ARBA" id="ARBA00010875"/>
    </source>
</evidence>
<protein>
    <recommendedName>
        <fullName evidence="8">Endoribonuclease YbeY</fullName>
        <ecNumber evidence="8">3.1.-.-</ecNumber>
    </recommendedName>
</protein>
<evidence type="ECO:0000313" key="9">
    <source>
        <dbReference type="EMBL" id="MBB3169206.1"/>
    </source>
</evidence>
<comment type="caution">
    <text evidence="9">The sequence shown here is derived from an EMBL/GenBank/DDBJ whole genome shotgun (WGS) entry which is preliminary data.</text>
</comment>
<keyword evidence="8" id="KW-0698">rRNA processing</keyword>
<dbReference type="GO" id="GO:0004222">
    <property type="term" value="F:metalloendopeptidase activity"/>
    <property type="evidence" value="ECO:0007669"/>
    <property type="project" value="InterPro"/>
</dbReference>
<dbReference type="PROSITE" id="PS01306">
    <property type="entry name" value="UPF0054"/>
    <property type="match status" value="1"/>
</dbReference>
<keyword evidence="3 8" id="KW-0540">Nuclease</keyword>
<dbReference type="GO" id="GO:0008270">
    <property type="term" value="F:zinc ion binding"/>
    <property type="evidence" value="ECO:0007669"/>
    <property type="project" value="UniProtKB-UniRule"/>
</dbReference>
<dbReference type="PANTHER" id="PTHR46986">
    <property type="entry name" value="ENDORIBONUCLEASE YBEY, CHLOROPLASTIC"/>
    <property type="match status" value="1"/>
</dbReference>
<evidence type="ECO:0000256" key="4">
    <source>
        <dbReference type="ARBA" id="ARBA00022723"/>
    </source>
</evidence>
<keyword evidence="2 8" id="KW-0690">Ribosome biogenesis</keyword>
<dbReference type="NCBIfam" id="TIGR00043">
    <property type="entry name" value="rRNA maturation RNase YbeY"/>
    <property type="match status" value="1"/>
</dbReference>
<comment type="cofactor">
    <cofactor evidence="8">
        <name>Zn(2+)</name>
        <dbReference type="ChEBI" id="CHEBI:29105"/>
    </cofactor>
    <text evidence="8">Binds 1 zinc ion.</text>
</comment>
<dbReference type="AlphaFoldDB" id="A0A839UTB9"/>
<dbReference type="HAMAP" id="MF_00009">
    <property type="entry name" value="Endoribonucl_YbeY"/>
    <property type="match status" value="1"/>
</dbReference>
<keyword evidence="5 8" id="KW-0255">Endonuclease</keyword>
<sequence length="152" mass="16571">MITVDTEIASTAPDLPSQSQLERWVTAAVGERRSEAEVSLVIVDEDQGQTLNRDYRGKDYPTNVLSFPADLPPELALPLLGDLVVCAPVVAREAAEQGKALEAHWAHMLVHGTLHLLGFDHIEDADADAMEALETEILHCLGYPAPYADRDS</sequence>
<feature type="binding site" evidence="8">
    <location>
        <position position="121"/>
    </location>
    <ligand>
        <name>Zn(2+)</name>
        <dbReference type="ChEBI" id="CHEBI:29105"/>
        <note>catalytic</note>
    </ligand>
</feature>
<dbReference type="EC" id="3.1.-.-" evidence="8"/>
<keyword evidence="6 8" id="KW-0378">Hydrolase</keyword>
<dbReference type="EMBL" id="JACHXZ010000003">
    <property type="protein sequence ID" value="MBB3169206.1"/>
    <property type="molecule type" value="Genomic_DNA"/>
</dbReference>
<dbReference type="Proteomes" id="UP000559987">
    <property type="component" value="Unassembled WGS sequence"/>
</dbReference>
<evidence type="ECO:0000256" key="2">
    <source>
        <dbReference type="ARBA" id="ARBA00022517"/>
    </source>
</evidence>
<evidence type="ECO:0000256" key="7">
    <source>
        <dbReference type="ARBA" id="ARBA00022833"/>
    </source>
</evidence>
<evidence type="ECO:0000256" key="5">
    <source>
        <dbReference type="ARBA" id="ARBA00022759"/>
    </source>
</evidence>
<reference evidence="9 10" key="1">
    <citation type="submission" date="2020-08" db="EMBL/GenBank/DDBJ databases">
        <title>Genomic Encyclopedia of Type Strains, Phase III (KMG-III): the genomes of soil and plant-associated and newly described type strains.</title>
        <authorList>
            <person name="Whitman W."/>
        </authorList>
    </citation>
    <scope>NUCLEOTIDE SEQUENCE [LARGE SCALE GENOMIC DNA]</scope>
    <source>
        <strain evidence="9 10">CECT 8571</strain>
    </source>
</reference>
<comment type="similarity">
    <text evidence="1 8">Belongs to the endoribonuclease YbeY family.</text>
</comment>
<dbReference type="InterPro" id="IPR002036">
    <property type="entry name" value="YbeY"/>
</dbReference>
<organism evidence="9 10">
    <name type="scientific">Simiduia aestuariiviva</name>
    <dbReference type="NCBI Taxonomy" id="1510459"/>
    <lineage>
        <taxon>Bacteria</taxon>
        <taxon>Pseudomonadati</taxon>
        <taxon>Pseudomonadota</taxon>
        <taxon>Gammaproteobacteria</taxon>
        <taxon>Cellvibrionales</taxon>
        <taxon>Cellvibrionaceae</taxon>
        <taxon>Simiduia</taxon>
    </lineage>
</organism>
<dbReference type="Pfam" id="PF02130">
    <property type="entry name" value="YbeY"/>
    <property type="match status" value="1"/>
</dbReference>
<name>A0A839UTB9_9GAMM</name>
<dbReference type="Gene3D" id="3.40.390.30">
    <property type="entry name" value="Metalloproteases ('zincins'), catalytic domain"/>
    <property type="match status" value="1"/>
</dbReference>
<keyword evidence="10" id="KW-1185">Reference proteome</keyword>
<feature type="binding site" evidence="8">
    <location>
        <position position="115"/>
    </location>
    <ligand>
        <name>Zn(2+)</name>
        <dbReference type="ChEBI" id="CHEBI:29105"/>
        <note>catalytic</note>
    </ligand>
</feature>
<keyword evidence="8" id="KW-0963">Cytoplasm</keyword>
<keyword evidence="7 8" id="KW-0862">Zinc</keyword>
<dbReference type="InterPro" id="IPR020549">
    <property type="entry name" value="YbeY_CS"/>
</dbReference>
<proteinExistence type="inferred from homology"/>
<dbReference type="GO" id="GO:0005737">
    <property type="term" value="C:cytoplasm"/>
    <property type="evidence" value="ECO:0007669"/>
    <property type="project" value="UniProtKB-SubCell"/>
</dbReference>
<dbReference type="InterPro" id="IPR023091">
    <property type="entry name" value="MetalPrtase_cat_dom_sf_prd"/>
</dbReference>
<evidence type="ECO:0000256" key="3">
    <source>
        <dbReference type="ARBA" id="ARBA00022722"/>
    </source>
</evidence>
<comment type="function">
    <text evidence="8">Single strand-specific metallo-endoribonuclease involved in late-stage 70S ribosome quality control and in maturation of the 3' terminus of the 16S rRNA.</text>
</comment>
<dbReference type="GO" id="GO:0006364">
    <property type="term" value="P:rRNA processing"/>
    <property type="evidence" value="ECO:0007669"/>
    <property type="project" value="UniProtKB-UniRule"/>
</dbReference>
<gene>
    <name evidence="8" type="primary">ybeY</name>
    <name evidence="9" type="ORF">FHS30_002414</name>
</gene>
<dbReference type="SUPFAM" id="SSF55486">
    <property type="entry name" value="Metalloproteases ('zincins'), catalytic domain"/>
    <property type="match status" value="1"/>
</dbReference>
<dbReference type="RefSeq" id="WP_183910687.1">
    <property type="nucleotide sequence ID" value="NZ_JACHXZ010000003.1"/>
</dbReference>
<keyword evidence="4 8" id="KW-0479">Metal-binding</keyword>
<evidence type="ECO:0000256" key="6">
    <source>
        <dbReference type="ARBA" id="ARBA00022801"/>
    </source>
</evidence>
<evidence type="ECO:0000256" key="8">
    <source>
        <dbReference type="HAMAP-Rule" id="MF_00009"/>
    </source>
</evidence>
<feature type="binding site" evidence="8">
    <location>
        <position position="111"/>
    </location>
    <ligand>
        <name>Zn(2+)</name>
        <dbReference type="ChEBI" id="CHEBI:29105"/>
        <note>catalytic</note>
    </ligand>
</feature>